<dbReference type="PANTHER" id="PTHR28637:SF1">
    <property type="entry name" value="DNA REPLICATION FACTOR CDT1"/>
    <property type="match status" value="1"/>
</dbReference>
<sequence length="158" mass="17312">MAVKPVDDDEDDVLSILPESLLHSRSFCKIITGHCDIVDRGEVEEQLKLFQELAPEWISEKLASAGDLPICDQFQIEEDVCGGEVGGSVQGPQNNDVTCPSRARGVKKKNNPAATSEKSTACVSNWYEMTQKCAFALCILHFFALCPSKADVKLRASH</sequence>
<evidence type="ECO:0000256" key="2">
    <source>
        <dbReference type="ARBA" id="ARBA00023306"/>
    </source>
</evidence>
<dbReference type="Gramene" id="OMO77649">
    <property type="protein sequence ID" value="OMO77649"/>
    <property type="gene ID" value="CCACVL1_14905"/>
</dbReference>
<dbReference type="OrthoDB" id="341730at2759"/>
<feature type="region of interest" description="Disordered" evidence="3">
    <location>
        <begin position="92"/>
        <end position="112"/>
    </location>
</feature>
<dbReference type="GO" id="GO:0071163">
    <property type="term" value="P:DNA replication preinitiation complex assembly"/>
    <property type="evidence" value="ECO:0007669"/>
    <property type="project" value="InterPro"/>
</dbReference>
<gene>
    <name evidence="5" type="ORF">CCACVL1_14905</name>
</gene>
<dbReference type="GO" id="GO:0000076">
    <property type="term" value="P:DNA replication checkpoint signaling"/>
    <property type="evidence" value="ECO:0007669"/>
    <property type="project" value="TreeGrafter"/>
</dbReference>
<dbReference type="Pfam" id="PF16679">
    <property type="entry name" value="CDT1_C"/>
    <property type="match status" value="1"/>
</dbReference>
<dbReference type="Proteomes" id="UP000188268">
    <property type="component" value="Unassembled WGS sequence"/>
</dbReference>
<accession>A0A1R3I539</accession>
<dbReference type="InterPro" id="IPR032054">
    <property type="entry name" value="Cdt1_C"/>
</dbReference>
<dbReference type="GO" id="GO:0005634">
    <property type="term" value="C:nucleus"/>
    <property type="evidence" value="ECO:0007669"/>
    <property type="project" value="TreeGrafter"/>
</dbReference>
<evidence type="ECO:0000313" key="6">
    <source>
        <dbReference type="Proteomes" id="UP000188268"/>
    </source>
</evidence>
<dbReference type="STRING" id="210143.A0A1R3I539"/>
<comment type="caution">
    <text evidence="5">The sequence shown here is derived from an EMBL/GenBank/DDBJ whole genome shotgun (WGS) entry which is preliminary data.</text>
</comment>
<reference evidence="5 6" key="1">
    <citation type="submission" date="2013-09" db="EMBL/GenBank/DDBJ databases">
        <title>Corchorus capsularis genome sequencing.</title>
        <authorList>
            <person name="Alam M."/>
            <person name="Haque M.S."/>
            <person name="Islam M.S."/>
            <person name="Emdad E.M."/>
            <person name="Islam M.M."/>
            <person name="Ahmed B."/>
            <person name="Halim A."/>
            <person name="Hossen Q.M.M."/>
            <person name="Hossain M.Z."/>
            <person name="Ahmed R."/>
            <person name="Khan M.M."/>
            <person name="Islam R."/>
            <person name="Rashid M.M."/>
            <person name="Khan S.A."/>
            <person name="Rahman M.S."/>
            <person name="Alam M."/>
        </authorList>
    </citation>
    <scope>NUCLEOTIDE SEQUENCE [LARGE SCALE GENOMIC DNA]</scope>
    <source>
        <strain evidence="6">cv. CVL-1</strain>
        <tissue evidence="5">Whole seedling</tissue>
    </source>
</reference>
<feature type="domain" description="DNA replication factor Cdt1 C-terminal" evidence="4">
    <location>
        <begin position="27"/>
        <end position="61"/>
    </location>
</feature>
<dbReference type="AlphaFoldDB" id="A0A1R3I539"/>
<name>A0A1R3I539_COCAP</name>
<comment type="similarity">
    <text evidence="1">Belongs to the Cdt1 family.</text>
</comment>
<evidence type="ECO:0000313" key="5">
    <source>
        <dbReference type="EMBL" id="OMO77649.1"/>
    </source>
</evidence>
<dbReference type="GO" id="GO:0030174">
    <property type="term" value="P:regulation of DNA-templated DNA replication initiation"/>
    <property type="evidence" value="ECO:0007669"/>
    <property type="project" value="InterPro"/>
</dbReference>
<keyword evidence="6" id="KW-1185">Reference proteome</keyword>
<dbReference type="GO" id="GO:0070182">
    <property type="term" value="F:DNA polymerase binding"/>
    <property type="evidence" value="ECO:0007669"/>
    <property type="project" value="TreeGrafter"/>
</dbReference>
<keyword evidence="2" id="KW-0131">Cell cycle</keyword>
<dbReference type="PANTHER" id="PTHR28637">
    <property type="entry name" value="DNA REPLICATION FACTOR CDT1"/>
    <property type="match status" value="1"/>
</dbReference>
<dbReference type="InterPro" id="IPR038090">
    <property type="entry name" value="Cdt1_C_WH_dom_sf"/>
</dbReference>
<dbReference type="GO" id="GO:0000278">
    <property type="term" value="P:mitotic cell cycle"/>
    <property type="evidence" value="ECO:0007669"/>
    <property type="project" value="TreeGrafter"/>
</dbReference>
<protein>
    <recommendedName>
        <fullName evidence="4">DNA replication factor Cdt1 C-terminal domain-containing protein</fullName>
    </recommendedName>
</protein>
<evidence type="ECO:0000259" key="4">
    <source>
        <dbReference type="Pfam" id="PF16679"/>
    </source>
</evidence>
<proteinExistence type="inferred from homology"/>
<dbReference type="InterPro" id="IPR045173">
    <property type="entry name" value="Cdt1"/>
</dbReference>
<evidence type="ECO:0000256" key="1">
    <source>
        <dbReference type="ARBA" id="ARBA00008356"/>
    </source>
</evidence>
<evidence type="ECO:0000256" key="3">
    <source>
        <dbReference type="SAM" id="MobiDB-lite"/>
    </source>
</evidence>
<dbReference type="GO" id="GO:0003677">
    <property type="term" value="F:DNA binding"/>
    <property type="evidence" value="ECO:0007669"/>
    <property type="project" value="InterPro"/>
</dbReference>
<organism evidence="5 6">
    <name type="scientific">Corchorus capsularis</name>
    <name type="common">Jute</name>
    <dbReference type="NCBI Taxonomy" id="210143"/>
    <lineage>
        <taxon>Eukaryota</taxon>
        <taxon>Viridiplantae</taxon>
        <taxon>Streptophyta</taxon>
        <taxon>Embryophyta</taxon>
        <taxon>Tracheophyta</taxon>
        <taxon>Spermatophyta</taxon>
        <taxon>Magnoliopsida</taxon>
        <taxon>eudicotyledons</taxon>
        <taxon>Gunneridae</taxon>
        <taxon>Pentapetalae</taxon>
        <taxon>rosids</taxon>
        <taxon>malvids</taxon>
        <taxon>Malvales</taxon>
        <taxon>Malvaceae</taxon>
        <taxon>Grewioideae</taxon>
        <taxon>Apeibeae</taxon>
        <taxon>Corchorus</taxon>
    </lineage>
</organism>
<dbReference type="Gene3D" id="1.10.10.1420">
    <property type="entry name" value="DNA replication factor Cdt1, C-terminal WH domain"/>
    <property type="match status" value="1"/>
</dbReference>
<dbReference type="EMBL" id="AWWV01010700">
    <property type="protein sequence ID" value="OMO77649.1"/>
    <property type="molecule type" value="Genomic_DNA"/>
</dbReference>